<gene>
    <name evidence="3" type="ORF">I4X03_005795</name>
</gene>
<dbReference type="Gene3D" id="3.10.620.30">
    <property type="match status" value="1"/>
</dbReference>
<reference evidence="3 4" key="1">
    <citation type="submission" date="2021-08" db="EMBL/GenBank/DDBJ databases">
        <title>Massilia sp. R798.</title>
        <authorList>
            <person name="Baek J.H."/>
            <person name="Jung H.S."/>
            <person name="Kim K.R."/>
            <person name="Jeon C.O."/>
        </authorList>
    </citation>
    <scope>NUCLEOTIDE SEQUENCE [LARGE SCALE GENOMIC DNA]</scope>
    <source>
        <strain evidence="3 4">R798</strain>
    </source>
</reference>
<accession>A0ABS7SKP4</accession>
<dbReference type="PANTHER" id="PTHR42736">
    <property type="entry name" value="PROTEIN-GLUTAMINE GAMMA-GLUTAMYLTRANSFERASE"/>
    <property type="match status" value="1"/>
</dbReference>
<proteinExistence type="predicted"/>
<protein>
    <submittedName>
        <fullName evidence="3">DUF3488 and transglutaminase-like domain-containing protein</fullName>
    </submittedName>
</protein>
<dbReference type="Proteomes" id="UP000809349">
    <property type="component" value="Unassembled WGS sequence"/>
</dbReference>
<dbReference type="SUPFAM" id="SSF54001">
    <property type="entry name" value="Cysteine proteinases"/>
    <property type="match status" value="1"/>
</dbReference>
<feature type="transmembrane region" description="Helical" evidence="1">
    <location>
        <begin position="165"/>
        <end position="187"/>
    </location>
</feature>
<feature type="transmembrane region" description="Helical" evidence="1">
    <location>
        <begin position="559"/>
        <end position="578"/>
    </location>
</feature>
<dbReference type="InterPro" id="IPR021878">
    <property type="entry name" value="TgpA_N"/>
</dbReference>
<evidence type="ECO:0000256" key="1">
    <source>
        <dbReference type="SAM" id="Phobius"/>
    </source>
</evidence>
<feature type="transmembrane region" description="Helical" evidence="1">
    <location>
        <begin position="61"/>
        <end position="82"/>
    </location>
</feature>
<comment type="caution">
    <text evidence="3">The sequence shown here is derived from an EMBL/GenBank/DDBJ whole genome shotgun (WGS) entry which is preliminary data.</text>
</comment>
<keyword evidence="1" id="KW-1133">Transmembrane helix</keyword>
<dbReference type="SMART" id="SM00460">
    <property type="entry name" value="TGc"/>
    <property type="match status" value="1"/>
</dbReference>
<organism evidence="3 4">
    <name type="scientific">Massilia soli</name>
    <dbReference type="NCBI Taxonomy" id="2792854"/>
    <lineage>
        <taxon>Bacteria</taxon>
        <taxon>Pseudomonadati</taxon>
        <taxon>Pseudomonadota</taxon>
        <taxon>Betaproteobacteria</taxon>
        <taxon>Burkholderiales</taxon>
        <taxon>Oxalobacteraceae</taxon>
        <taxon>Telluria group</taxon>
        <taxon>Massilia</taxon>
    </lineage>
</organism>
<feature type="domain" description="Transglutaminase-like" evidence="2">
    <location>
        <begin position="409"/>
        <end position="480"/>
    </location>
</feature>
<evidence type="ECO:0000313" key="3">
    <source>
        <dbReference type="EMBL" id="MBZ2206767.1"/>
    </source>
</evidence>
<keyword evidence="4" id="KW-1185">Reference proteome</keyword>
<name>A0ABS7SKP4_9BURK</name>
<dbReference type="InterPro" id="IPR002931">
    <property type="entry name" value="Transglutaminase-like"/>
</dbReference>
<keyword evidence="1" id="KW-0812">Transmembrane</keyword>
<dbReference type="EMBL" id="JAFBIL020000002">
    <property type="protein sequence ID" value="MBZ2206767.1"/>
    <property type="molecule type" value="Genomic_DNA"/>
</dbReference>
<dbReference type="InterPro" id="IPR052901">
    <property type="entry name" value="Bact_TGase-like"/>
</dbReference>
<evidence type="ECO:0000259" key="2">
    <source>
        <dbReference type="SMART" id="SM00460"/>
    </source>
</evidence>
<keyword evidence="1" id="KW-0472">Membrane</keyword>
<dbReference type="Pfam" id="PF01841">
    <property type="entry name" value="Transglut_core"/>
    <property type="match status" value="1"/>
</dbReference>
<dbReference type="InterPro" id="IPR038765">
    <property type="entry name" value="Papain-like_cys_pep_sf"/>
</dbReference>
<feature type="transmembrane region" description="Helical" evidence="1">
    <location>
        <begin position="135"/>
        <end position="153"/>
    </location>
</feature>
<evidence type="ECO:0000313" key="4">
    <source>
        <dbReference type="Proteomes" id="UP000809349"/>
    </source>
</evidence>
<dbReference type="InterPro" id="IPR025403">
    <property type="entry name" value="TgpA-like_C"/>
</dbReference>
<dbReference type="Pfam" id="PF11992">
    <property type="entry name" value="TgpA_N"/>
    <property type="match status" value="1"/>
</dbReference>
<feature type="transmembrane region" description="Helical" evidence="1">
    <location>
        <begin position="112"/>
        <end position="129"/>
    </location>
</feature>
<dbReference type="RefSeq" id="WP_223467045.1">
    <property type="nucleotide sequence ID" value="NZ_JAFBIL020000002.1"/>
</dbReference>
<dbReference type="PANTHER" id="PTHR42736:SF1">
    <property type="entry name" value="PROTEIN-GLUTAMINE GAMMA-GLUTAMYLTRANSFERASE"/>
    <property type="match status" value="1"/>
</dbReference>
<sequence>MTKLGAMAQRLTRDKADTLLLLGAALLVLAPHAMHLPLWVSVACGATLLWRASITFRGTRMPPGFLLLPVSLAAMGAVYATYHTLLGRDAGVAMLVLLVAFKMLEMHARRDLFVVIFLCFFLVLTNFFYSQSIATAAAMIVSVIALLTAQLSFQFTGAVPPLGRRLLIGAKILAMGMPLALLLFFVFPRIQGPLWGLPGDAANGRSGLSESMAPGNLSSLAMSGETAFRVSFDGPAPAPPQLYWRGVVLGEFDGRTWTRVQGQGAASNIALSVSGRPVRQQVTLEPGGKRWLFALDVPVALPQLAGNPASVSPELELTAARPIDERVRYDVTSYLSYQVQPKLELGDLVQSLMIPWGFNPRARQAADVLRRLPDPARRVAAVLKMFRTENYVYTLQPPRLGRDSVDEFLYTTRAGFCEHYASAFVFLMRAAGVPSRVVTGYQGGELNPVDGVMTVRQSDAHAWAEVWLAGRGWVRVDPTAAVAPERVRRGLAAAVPPSDPFGIAGLGSLIEGVSENSVLAQLRNHWGALNNNWSQWVLNYTPQRQNTLLAGLHAALAEWRVWAGIVLLLTLLFIGRAWRVRRQGDPIDALYSAMCHQLGRQGFARAADEGPSAYAQRLSASPIDPAKKAASSRFLALYSAYKYAAAAPDARLAATLKNLLNELR</sequence>
<dbReference type="Pfam" id="PF13559">
    <property type="entry name" value="DUF4129"/>
    <property type="match status" value="1"/>
</dbReference>